<dbReference type="GO" id="GO:0003677">
    <property type="term" value="F:DNA binding"/>
    <property type="evidence" value="ECO:0007669"/>
    <property type="project" value="UniProtKB-UniRule"/>
</dbReference>
<dbReference type="InterPro" id="IPR002104">
    <property type="entry name" value="Integrase_catalytic"/>
</dbReference>
<evidence type="ECO:0000313" key="13">
    <source>
        <dbReference type="Proteomes" id="UP000886890"/>
    </source>
</evidence>
<dbReference type="GO" id="GO:0007059">
    <property type="term" value="P:chromosome segregation"/>
    <property type="evidence" value="ECO:0007669"/>
    <property type="project" value="UniProtKB-KW"/>
</dbReference>
<dbReference type="InterPro" id="IPR011010">
    <property type="entry name" value="DNA_brk_join_enz"/>
</dbReference>
<reference evidence="12" key="2">
    <citation type="submission" date="2021-04" db="EMBL/GenBank/DDBJ databases">
        <authorList>
            <person name="Gilroy R."/>
        </authorList>
    </citation>
    <scope>NUCLEOTIDE SEQUENCE</scope>
    <source>
        <strain evidence="12">CHK183-1962</strain>
    </source>
</reference>
<feature type="domain" description="Core-binding (CB)" evidence="11">
    <location>
        <begin position="26"/>
        <end position="130"/>
    </location>
</feature>
<dbReference type="PROSITE" id="PS51900">
    <property type="entry name" value="CB"/>
    <property type="match status" value="1"/>
</dbReference>
<evidence type="ECO:0000313" key="12">
    <source>
        <dbReference type="EMBL" id="HIX77309.1"/>
    </source>
</evidence>
<dbReference type="GO" id="GO:0051301">
    <property type="term" value="P:cell division"/>
    <property type="evidence" value="ECO:0007669"/>
    <property type="project" value="UniProtKB-KW"/>
</dbReference>
<evidence type="ECO:0000256" key="8">
    <source>
        <dbReference type="ARBA" id="ARBA00023306"/>
    </source>
</evidence>
<dbReference type="SUPFAM" id="SSF56349">
    <property type="entry name" value="DNA breaking-rejoining enzymes"/>
    <property type="match status" value="1"/>
</dbReference>
<keyword evidence="5" id="KW-0229">DNA integration</keyword>
<feature type="domain" description="Tyr recombinase" evidence="10">
    <location>
        <begin position="151"/>
        <end position="347"/>
    </location>
</feature>
<proteinExistence type="predicted"/>
<dbReference type="GO" id="GO:0006310">
    <property type="term" value="P:DNA recombination"/>
    <property type="evidence" value="ECO:0007669"/>
    <property type="project" value="UniProtKB-KW"/>
</dbReference>
<organism evidence="12 13">
    <name type="scientific">Candidatus Fusicatenibacter merdavium</name>
    <dbReference type="NCBI Taxonomy" id="2838600"/>
    <lineage>
        <taxon>Bacteria</taxon>
        <taxon>Bacillati</taxon>
        <taxon>Bacillota</taxon>
        <taxon>Clostridia</taxon>
        <taxon>Lachnospirales</taxon>
        <taxon>Lachnospiraceae</taxon>
        <taxon>Fusicatenibacter</taxon>
    </lineage>
</organism>
<sequence>MGKNSKMTYHEQTDVENTLKLREVLKSLPDFANDFFRAVSTTTSTSTRIKYAYDLRIFFQFLLTENPVFRKYTMEDLKLDVLDSVTALDIEEYIEYLKAYKDSRDEYTTNGEKGLKRKLSSLRTFYAYFFKKELIQTNPTLLVDMPKLHEKEIIRLDPDEVARLLDFVESCGEGLTPHQKAYYEKTKDRDLAIITLLLGTGIRVSECVGLDIEDVDFKNNGIKVMRKGGNEMIVYFGSEVEKALRSYIEVRDKIEPLPGHEHALFYSSQRKRINVKTVENLVKKYASQVTTTKKITPHKLRSTYGTTLYQETGDIYLVADVLGHKDVNTTKKHYAAIDDARRRKAASAVKLREE</sequence>
<evidence type="ECO:0000256" key="7">
    <source>
        <dbReference type="ARBA" id="ARBA00023172"/>
    </source>
</evidence>
<accession>A0A9D2BJA2</accession>
<evidence type="ECO:0000256" key="9">
    <source>
        <dbReference type="PROSITE-ProRule" id="PRU01248"/>
    </source>
</evidence>
<keyword evidence="8" id="KW-0131">Cell cycle</keyword>
<keyword evidence="3" id="KW-0132">Cell division</keyword>
<reference evidence="12" key="1">
    <citation type="journal article" date="2021" name="PeerJ">
        <title>Extensive microbial diversity within the chicken gut microbiome revealed by metagenomics and culture.</title>
        <authorList>
            <person name="Gilroy R."/>
            <person name="Ravi A."/>
            <person name="Getino M."/>
            <person name="Pursley I."/>
            <person name="Horton D.L."/>
            <person name="Alikhan N.F."/>
            <person name="Baker D."/>
            <person name="Gharbi K."/>
            <person name="Hall N."/>
            <person name="Watson M."/>
            <person name="Adriaenssens E.M."/>
            <person name="Foster-Nyarko E."/>
            <person name="Jarju S."/>
            <person name="Secka A."/>
            <person name="Antonio M."/>
            <person name="Oren A."/>
            <person name="Chaudhuri R.R."/>
            <person name="La Ragione R."/>
            <person name="Hildebrand F."/>
            <person name="Pallen M.J."/>
        </authorList>
    </citation>
    <scope>NUCLEOTIDE SEQUENCE</scope>
    <source>
        <strain evidence="12">CHK183-1962</strain>
    </source>
</reference>
<dbReference type="AlphaFoldDB" id="A0A9D2BJA2"/>
<dbReference type="GO" id="GO:0005737">
    <property type="term" value="C:cytoplasm"/>
    <property type="evidence" value="ECO:0007669"/>
    <property type="project" value="UniProtKB-SubCell"/>
</dbReference>
<protein>
    <submittedName>
        <fullName evidence="12">Tyrosine-type recombinase/integrase</fullName>
    </submittedName>
</protein>
<evidence type="ECO:0000256" key="1">
    <source>
        <dbReference type="ARBA" id="ARBA00004496"/>
    </source>
</evidence>
<gene>
    <name evidence="12" type="ORF">H9734_06925</name>
</gene>
<dbReference type="PANTHER" id="PTHR30349:SF77">
    <property type="entry name" value="TYROSINE RECOMBINASE XERC"/>
    <property type="match status" value="1"/>
</dbReference>
<dbReference type="Gene3D" id="1.10.443.10">
    <property type="entry name" value="Intergrase catalytic core"/>
    <property type="match status" value="1"/>
</dbReference>
<dbReference type="Pfam" id="PF00589">
    <property type="entry name" value="Phage_integrase"/>
    <property type="match status" value="1"/>
</dbReference>
<dbReference type="PROSITE" id="PS51898">
    <property type="entry name" value="TYR_RECOMBINASE"/>
    <property type="match status" value="1"/>
</dbReference>
<dbReference type="GO" id="GO:0015074">
    <property type="term" value="P:DNA integration"/>
    <property type="evidence" value="ECO:0007669"/>
    <property type="project" value="UniProtKB-KW"/>
</dbReference>
<evidence type="ECO:0000256" key="3">
    <source>
        <dbReference type="ARBA" id="ARBA00022618"/>
    </source>
</evidence>
<dbReference type="InterPro" id="IPR013762">
    <property type="entry name" value="Integrase-like_cat_sf"/>
</dbReference>
<evidence type="ECO:0000256" key="5">
    <source>
        <dbReference type="ARBA" id="ARBA00022908"/>
    </source>
</evidence>
<evidence type="ECO:0000259" key="10">
    <source>
        <dbReference type="PROSITE" id="PS51898"/>
    </source>
</evidence>
<evidence type="ECO:0000256" key="2">
    <source>
        <dbReference type="ARBA" id="ARBA00022490"/>
    </source>
</evidence>
<dbReference type="PANTHER" id="PTHR30349">
    <property type="entry name" value="PHAGE INTEGRASE-RELATED"/>
    <property type="match status" value="1"/>
</dbReference>
<dbReference type="InterPro" id="IPR050090">
    <property type="entry name" value="Tyrosine_recombinase_XerCD"/>
</dbReference>
<keyword evidence="6 9" id="KW-0238">DNA-binding</keyword>
<dbReference type="InterPro" id="IPR010998">
    <property type="entry name" value="Integrase_recombinase_N"/>
</dbReference>
<comment type="subcellular location">
    <subcellularLocation>
        <location evidence="1">Cytoplasm</location>
    </subcellularLocation>
</comment>
<evidence type="ECO:0000256" key="6">
    <source>
        <dbReference type="ARBA" id="ARBA00023125"/>
    </source>
</evidence>
<comment type="caution">
    <text evidence="12">The sequence shown here is derived from an EMBL/GenBank/DDBJ whole genome shotgun (WGS) entry which is preliminary data.</text>
</comment>
<name>A0A9D2BJA2_9FIRM</name>
<keyword evidence="4" id="KW-0159">Chromosome partition</keyword>
<dbReference type="EMBL" id="DXEK01000114">
    <property type="protein sequence ID" value="HIX77309.1"/>
    <property type="molecule type" value="Genomic_DNA"/>
</dbReference>
<evidence type="ECO:0000259" key="11">
    <source>
        <dbReference type="PROSITE" id="PS51900"/>
    </source>
</evidence>
<keyword evidence="7" id="KW-0233">DNA recombination</keyword>
<evidence type="ECO:0000256" key="4">
    <source>
        <dbReference type="ARBA" id="ARBA00022829"/>
    </source>
</evidence>
<dbReference type="InterPro" id="IPR044068">
    <property type="entry name" value="CB"/>
</dbReference>
<keyword evidence="2" id="KW-0963">Cytoplasm</keyword>
<dbReference type="Gene3D" id="1.10.150.130">
    <property type="match status" value="1"/>
</dbReference>
<dbReference type="Proteomes" id="UP000886890">
    <property type="component" value="Unassembled WGS sequence"/>
</dbReference>